<keyword evidence="7 8" id="KW-0998">Cell outer membrane</keyword>
<feature type="signal peptide" evidence="11">
    <location>
        <begin position="1"/>
        <end position="23"/>
    </location>
</feature>
<dbReference type="InterPro" id="IPR037066">
    <property type="entry name" value="Plug_dom_sf"/>
</dbReference>
<feature type="region of interest" description="Disordered" evidence="10">
    <location>
        <begin position="24"/>
        <end position="45"/>
    </location>
</feature>
<comment type="similarity">
    <text evidence="8 9">Belongs to the TonB-dependent receptor family.</text>
</comment>
<dbReference type="PANTHER" id="PTHR47234">
    <property type="match status" value="1"/>
</dbReference>
<evidence type="ECO:0000256" key="6">
    <source>
        <dbReference type="ARBA" id="ARBA00023136"/>
    </source>
</evidence>
<evidence type="ECO:0000256" key="3">
    <source>
        <dbReference type="ARBA" id="ARBA00022452"/>
    </source>
</evidence>
<gene>
    <name evidence="14" type="ORF">SAMN04488241_101128</name>
</gene>
<evidence type="ECO:0000313" key="15">
    <source>
        <dbReference type="Proteomes" id="UP000199586"/>
    </source>
</evidence>
<evidence type="ECO:0000259" key="12">
    <source>
        <dbReference type="Pfam" id="PF00593"/>
    </source>
</evidence>
<dbReference type="InterPro" id="IPR036942">
    <property type="entry name" value="Beta-barrel_TonB_sf"/>
</dbReference>
<keyword evidence="2 8" id="KW-0813">Transport</keyword>
<evidence type="ECO:0000256" key="1">
    <source>
        <dbReference type="ARBA" id="ARBA00004571"/>
    </source>
</evidence>
<reference evidence="14 15" key="1">
    <citation type="submission" date="2016-10" db="EMBL/GenBank/DDBJ databases">
        <authorList>
            <person name="de Groot N.N."/>
        </authorList>
    </citation>
    <scope>NUCLEOTIDE SEQUENCE [LARGE SCALE GENOMIC DNA]</scope>
    <source>
        <strain evidence="14 15">CGMCC 1.9113</strain>
    </source>
</reference>
<dbReference type="InterPro" id="IPR000531">
    <property type="entry name" value="Beta-barrel_TonB"/>
</dbReference>
<dbReference type="Pfam" id="PF00593">
    <property type="entry name" value="TonB_dep_Rec_b-barrel"/>
    <property type="match status" value="1"/>
</dbReference>
<comment type="subcellular location">
    <subcellularLocation>
        <location evidence="1 8">Cell outer membrane</location>
        <topology evidence="1 8">Multi-pass membrane protein</topology>
    </subcellularLocation>
</comment>
<dbReference type="Gene3D" id="2.170.130.10">
    <property type="entry name" value="TonB-dependent receptor, plug domain"/>
    <property type="match status" value="1"/>
</dbReference>
<dbReference type="STRING" id="634430.SAMN04488241_101128"/>
<evidence type="ECO:0000313" key="14">
    <source>
        <dbReference type="EMBL" id="SFP35629.1"/>
    </source>
</evidence>
<evidence type="ECO:0000259" key="13">
    <source>
        <dbReference type="Pfam" id="PF07715"/>
    </source>
</evidence>
<dbReference type="InterPro" id="IPR039426">
    <property type="entry name" value="TonB-dep_rcpt-like"/>
</dbReference>
<keyword evidence="4 8" id="KW-0812">Transmembrane</keyword>
<proteinExistence type="inferred from homology"/>
<dbReference type="GO" id="GO:0009279">
    <property type="term" value="C:cell outer membrane"/>
    <property type="evidence" value="ECO:0007669"/>
    <property type="project" value="UniProtKB-SubCell"/>
</dbReference>
<dbReference type="PANTHER" id="PTHR47234:SF2">
    <property type="entry name" value="TONB-DEPENDENT RECEPTOR"/>
    <property type="match status" value="1"/>
</dbReference>
<keyword evidence="14" id="KW-0675">Receptor</keyword>
<name>A0A1I5PNH0_9SPHN</name>
<organism evidence="14 15">
    <name type="scientific">Sphingomonas rubra</name>
    <dbReference type="NCBI Taxonomy" id="634430"/>
    <lineage>
        <taxon>Bacteria</taxon>
        <taxon>Pseudomonadati</taxon>
        <taxon>Pseudomonadota</taxon>
        <taxon>Alphaproteobacteria</taxon>
        <taxon>Sphingomonadales</taxon>
        <taxon>Sphingomonadaceae</taxon>
        <taxon>Sphingomonas</taxon>
    </lineage>
</organism>
<evidence type="ECO:0000256" key="9">
    <source>
        <dbReference type="RuleBase" id="RU003357"/>
    </source>
</evidence>
<feature type="chain" id="PRO_5011670887" evidence="11">
    <location>
        <begin position="24"/>
        <end position="988"/>
    </location>
</feature>
<dbReference type="AlphaFoldDB" id="A0A1I5PNH0"/>
<evidence type="ECO:0000256" key="11">
    <source>
        <dbReference type="SAM" id="SignalP"/>
    </source>
</evidence>
<dbReference type="Proteomes" id="UP000199586">
    <property type="component" value="Unassembled WGS sequence"/>
</dbReference>
<feature type="domain" description="TonB-dependent receptor plug" evidence="13">
    <location>
        <begin position="63"/>
        <end position="182"/>
    </location>
</feature>
<dbReference type="Pfam" id="PF07715">
    <property type="entry name" value="Plug"/>
    <property type="match status" value="1"/>
</dbReference>
<dbReference type="OrthoDB" id="7051241at2"/>
<evidence type="ECO:0000256" key="10">
    <source>
        <dbReference type="SAM" id="MobiDB-lite"/>
    </source>
</evidence>
<dbReference type="InterPro" id="IPR012910">
    <property type="entry name" value="Plug_dom"/>
</dbReference>
<dbReference type="RefSeq" id="WP_093330003.1">
    <property type="nucleotide sequence ID" value="NZ_FOXP01000001.1"/>
</dbReference>
<dbReference type="EMBL" id="FOXP01000001">
    <property type="protein sequence ID" value="SFP35629.1"/>
    <property type="molecule type" value="Genomic_DNA"/>
</dbReference>
<keyword evidence="3 8" id="KW-1134">Transmembrane beta strand</keyword>
<protein>
    <submittedName>
        <fullName evidence="14">Outer membrane cobalamin receptor protein</fullName>
    </submittedName>
</protein>
<evidence type="ECO:0000256" key="8">
    <source>
        <dbReference type="PROSITE-ProRule" id="PRU01360"/>
    </source>
</evidence>
<evidence type="ECO:0000256" key="4">
    <source>
        <dbReference type="ARBA" id="ARBA00022692"/>
    </source>
</evidence>
<evidence type="ECO:0000256" key="2">
    <source>
        <dbReference type="ARBA" id="ARBA00022448"/>
    </source>
</evidence>
<keyword evidence="6 8" id="KW-0472">Membrane</keyword>
<dbReference type="PROSITE" id="PS52016">
    <property type="entry name" value="TONB_DEPENDENT_REC_3"/>
    <property type="match status" value="1"/>
</dbReference>
<keyword evidence="15" id="KW-1185">Reference proteome</keyword>
<sequence length="988" mass="107012">MSRTIRRTLLTGAALLVAPLAQAQTAPQDGGAPPSTGTQGAEDQADTGEIVVTGSRIARPDYAAPNPIVSFGAADIQQSGNTNVTAFLQRVPALTNSIDGSRSAGNAQADGAVGQAGLNLLDLRGLGTNRTLVLVNGRRHVASQFDTAAVDINTIPTDLISRVDVLTGAASAVYGADGVSGVVNFILHRDFEGLGARAQMGASSRGDAANRFASLIGGRNFADGRGNVTLAYEYNAEEALANDDRSYLRSPSRVFFVNNRNYVAGQAGSFQKIPVRDNRYTGGYFDADGVLQPGGSYANILKIGDRFFRGDGQPYTFGPQNETFDYSNGGDDTPVAGYIGDILPRTRRHAVNLLTHYDVSDAFKLSVEGKFVQASARTFSSYSGTYGVPITLDNPFLPAPILAAAQAAGLTSVTINRNNFDLPRRGEDDRRRTWRGVVDASGRIGDHASYDAYYTYGRTDVRATKLNDRLPARSSQALDAIRDPATGQIVCRSVEARAAGCVPLNTFGTFVADPASFAYVYDDPVSNARVQQHVANATLTGDFGAFFELPGGPVQFAAGGEYRRESSRFRPAQGLIDGAYYSPADGVYDEPLNLTPSSGRFDVWELFGELNVPLLKDLPFAHLLSVGAAGRYSDYSTVGSTNAYQFNAIYAPVADISFRGSYGRSVRAPNIAEVFRPRTGLSDFIEDPCYLANRDQGTQFRAANCQVLITSAGGNNAQFTQDRNPDANLNIVGIEQGNAALDPEVARTWTAGIVARPGFVPRLQIGADWYDIRLRGAITRATPTDLARLCVDLESIDNPYCAAVSRRQGTGYINGYTVSPQNVAAFRTAGLEVNLSYVVEREGIGRFDLRLVGGYLHRLELIPLPGAAVTDNRDQPFRPKYTAVFSPTWTIGRLTTSYNLRYQSGTRRFSRAETNGRPDYVDPRYFRFKELWQHDLQAQLEVDERFSFYGGVNNLADQKPDIGFETNVPISPLGRFVYLGAKLRYGGR</sequence>
<evidence type="ECO:0000256" key="7">
    <source>
        <dbReference type="ARBA" id="ARBA00023237"/>
    </source>
</evidence>
<accession>A0A1I5PNH0</accession>
<keyword evidence="5 9" id="KW-0798">TonB box</keyword>
<keyword evidence="11" id="KW-0732">Signal</keyword>
<feature type="domain" description="TonB-dependent receptor-like beta-barrel" evidence="12">
    <location>
        <begin position="417"/>
        <end position="955"/>
    </location>
</feature>
<dbReference type="SUPFAM" id="SSF56935">
    <property type="entry name" value="Porins"/>
    <property type="match status" value="1"/>
</dbReference>
<evidence type="ECO:0000256" key="5">
    <source>
        <dbReference type="ARBA" id="ARBA00023077"/>
    </source>
</evidence>
<dbReference type="Gene3D" id="2.40.170.20">
    <property type="entry name" value="TonB-dependent receptor, beta-barrel domain"/>
    <property type="match status" value="1"/>
</dbReference>